<evidence type="ECO:0000256" key="3">
    <source>
        <dbReference type="ARBA" id="ARBA00023082"/>
    </source>
</evidence>
<dbReference type="Gene3D" id="1.10.1740.10">
    <property type="match status" value="1"/>
</dbReference>
<reference evidence="6 7" key="1">
    <citation type="submission" date="2019-02" db="EMBL/GenBank/DDBJ databases">
        <title>Deep-cultivation of Planctomycetes and their phenomic and genomic characterization uncovers novel biology.</title>
        <authorList>
            <person name="Wiegand S."/>
            <person name="Jogler M."/>
            <person name="Boedeker C."/>
            <person name="Pinto D."/>
            <person name="Vollmers J."/>
            <person name="Rivas-Marin E."/>
            <person name="Kohn T."/>
            <person name="Peeters S.H."/>
            <person name="Heuer A."/>
            <person name="Rast P."/>
            <person name="Oberbeckmann S."/>
            <person name="Bunk B."/>
            <person name="Jeske O."/>
            <person name="Meyerdierks A."/>
            <person name="Storesund J.E."/>
            <person name="Kallscheuer N."/>
            <person name="Luecker S."/>
            <person name="Lage O.M."/>
            <person name="Pohl T."/>
            <person name="Merkel B.J."/>
            <person name="Hornburger P."/>
            <person name="Mueller R.-W."/>
            <person name="Bruemmer F."/>
            <person name="Labrenz M."/>
            <person name="Spormann A.M."/>
            <person name="Op den Camp H."/>
            <person name="Overmann J."/>
            <person name="Amann R."/>
            <person name="Jetten M.S.M."/>
            <person name="Mascher T."/>
            <person name="Medema M.H."/>
            <person name="Devos D.P."/>
            <person name="Kaster A.-K."/>
            <person name="Ovreas L."/>
            <person name="Rohde M."/>
            <person name="Galperin M.Y."/>
            <person name="Jogler C."/>
        </authorList>
    </citation>
    <scope>NUCLEOTIDE SEQUENCE [LARGE SCALE GENOMIC DNA]</scope>
    <source>
        <strain evidence="6 7">K22_7</strain>
    </source>
</reference>
<keyword evidence="4" id="KW-0804">Transcription</keyword>
<feature type="domain" description="RNA polymerase sigma factor 70 region 4 type 2" evidence="5">
    <location>
        <begin position="164"/>
        <end position="215"/>
    </location>
</feature>
<evidence type="ECO:0000256" key="2">
    <source>
        <dbReference type="ARBA" id="ARBA00023015"/>
    </source>
</evidence>
<dbReference type="EMBL" id="CP036525">
    <property type="protein sequence ID" value="QDT03376.1"/>
    <property type="molecule type" value="Genomic_DNA"/>
</dbReference>
<dbReference type="PANTHER" id="PTHR43133">
    <property type="entry name" value="RNA POLYMERASE ECF-TYPE SIGMA FACTO"/>
    <property type="match status" value="1"/>
</dbReference>
<sequence length="220" mass="25085">MQFTKPLVIHESLDDFRYAFCPSVKFRRNTNLMNGPEPIEFSDPAIIAKYEPYLRMLARTQARRAYQAKIGASDMVQQVMMQAVQGLDGFRGGTEAEFRGWLRQILAHHLCHLDRDMHRDKRDVRREQSMEQKLAQSSLRLEGLLAGDSPTPSQNVMIGEYVLQLSDAVERLPEAQAEAIRLHYLEGMKLAEVAQQMGKTTGAIAGLMHRGMKTLREQLQ</sequence>
<dbReference type="InterPro" id="IPR013325">
    <property type="entry name" value="RNA_pol_sigma_r2"/>
</dbReference>
<evidence type="ECO:0000313" key="6">
    <source>
        <dbReference type="EMBL" id="QDT03376.1"/>
    </source>
</evidence>
<evidence type="ECO:0000256" key="4">
    <source>
        <dbReference type="ARBA" id="ARBA00023163"/>
    </source>
</evidence>
<dbReference type="SUPFAM" id="SSF88946">
    <property type="entry name" value="Sigma2 domain of RNA polymerase sigma factors"/>
    <property type="match status" value="1"/>
</dbReference>
<dbReference type="GO" id="GO:0006352">
    <property type="term" value="P:DNA-templated transcription initiation"/>
    <property type="evidence" value="ECO:0007669"/>
    <property type="project" value="InterPro"/>
</dbReference>
<dbReference type="InterPro" id="IPR013249">
    <property type="entry name" value="RNA_pol_sigma70_r4_t2"/>
</dbReference>
<keyword evidence="7" id="KW-1185">Reference proteome</keyword>
<keyword evidence="2" id="KW-0805">Transcription regulation</keyword>
<protein>
    <submittedName>
        <fullName evidence="6">ECF RNA polymerase sigma factor SigH</fullName>
    </submittedName>
</protein>
<keyword evidence="3" id="KW-0731">Sigma factor</keyword>
<evidence type="ECO:0000313" key="7">
    <source>
        <dbReference type="Proteomes" id="UP000318538"/>
    </source>
</evidence>
<dbReference type="Gene3D" id="1.10.10.10">
    <property type="entry name" value="Winged helix-like DNA-binding domain superfamily/Winged helix DNA-binding domain"/>
    <property type="match status" value="1"/>
</dbReference>
<dbReference type="InterPro" id="IPR039425">
    <property type="entry name" value="RNA_pol_sigma-70-like"/>
</dbReference>
<dbReference type="InterPro" id="IPR036388">
    <property type="entry name" value="WH-like_DNA-bd_sf"/>
</dbReference>
<dbReference type="InterPro" id="IPR013324">
    <property type="entry name" value="RNA_pol_sigma_r3/r4-like"/>
</dbReference>
<dbReference type="SUPFAM" id="SSF88659">
    <property type="entry name" value="Sigma3 and sigma4 domains of RNA polymerase sigma factors"/>
    <property type="match status" value="1"/>
</dbReference>
<comment type="similarity">
    <text evidence="1">Belongs to the sigma-70 factor family. ECF subfamily.</text>
</comment>
<evidence type="ECO:0000259" key="5">
    <source>
        <dbReference type="Pfam" id="PF08281"/>
    </source>
</evidence>
<dbReference type="NCBIfam" id="TIGR02984">
    <property type="entry name" value="Sig-70_plancto1"/>
    <property type="match status" value="1"/>
</dbReference>
<dbReference type="GO" id="GO:0003677">
    <property type="term" value="F:DNA binding"/>
    <property type="evidence" value="ECO:0007669"/>
    <property type="project" value="InterPro"/>
</dbReference>
<dbReference type="KEGG" id="rlc:K227x_17580"/>
<evidence type="ECO:0000256" key="1">
    <source>
        <dbReference type="ARBA" id="ARBA00010641"/>
    </source>
</evidence>
<dbReference type="GO" id="GO:0016987">
    <property type="term" value="F:sigma factor activity"/>
    <property type="evidence" value="ECO:0007669"/>
    <property type="project" value="UniProtKB-KW"/>
</dbReference>
<proteinExistence type="inferred from homology"/>
<dbReference type="AlphaFoldDB" id="A0A517N8B1"/>
<accession>A0A517N8B1</accession>
<dbReference type="PANTHER" id="PTHR43133:SF51">
    <property type="entry name" value="RNA POLYMERASE SIGMA FACTOR"/>
    <property type="match status" value="1"/>
</dbReference>
<dbReference type="InterPro" id="IPR014326">
    <property type="entry name" value="RNA_pol_sigma-70_Plancto"/>
</dbReference>
<dbReference type="CDD" id="cd06171">
    <property type="entry name" value="Sigma70_r4"/>
    <property type="match status" value="1"/>
</dbReference>
<dbReference type="NCBIfam" id="TIGR02937">
    <property type="entry name" value="sigma70-ECF"/>
    <property type="match status" value="1"/>
</dbReference>
<dbReference type="Proteomes" id="UP000318538">
    <property type="component" value="Chromosome"/>
</dbReference>
<name>A0A517N8B1_9BACT</name>
<dbReference type="InterPro" id="IPR014284">
    <property type="entry name" value="RNA_pol_sigma-70_dom"/>
</dbReference>
<dbReference type="Pfam" id="PF08281">
    <property type="entry name" value="Sigma70_r4_2"/>
    <property type="match status" value="1"/>
</dbReference>
<gene>
    <name evidence="6" type="primary">sigH</name>
    <name evidence="6" type="ORF">K227x_17580</name>
</gene>
<organism evidence="6 7">
    <name type="scientific">Rubripirellula lacrimiformis</name>
    <dbReference type="NCBI Taxonomy" id="1930273"/>
    <lineage>
        <taxon>Bacteria</taxon>
        <taxon>Pseudomonadati</taxon>
        <taxon>Planctomycetota</taxon>
        <taxon>Planctomycetia</taxon>
        <taxon>Pirellulales</taxon>
        <taxon>Pirellulaceae</taxon>
        <taxon>Rubripirellula</taxon>
    </lineage>
</organism>